<dbReference type="Gene3D" id="3.40.50.261">
    <property type="entry name" value="Succinyl-CoA synthetase domains"/>
    <property type="match status" value="1"/>
</dbReference>
<protein>
    <submittedName>
        <fullName evidence="1">Unannotated protein</fullName>
    </submittedName>
</protein>
<evidence type="ECO:0000313" key="1">
    <source>
        <dbReference type="EMBL" id="CAB4651781.1"/>
    </source>
</evidence>
<sequence>MREGSFYPDFGLERIVQYHNRQDERYAIAAHEASQKYLKPVLIATELAVADPSNPGPATVRDTGRLCYASGSRAAYALAQMVKYSNYRASVS</sequence>
<dbReference type="EMBL" id="CAEZWH010000077">
    <property type="protein sequence ID" value="CAB4651781.1"/>
    <property type="molecule type" value="Genomic_DNA"/>
</dbReference>
<accession>A0A6J6KQ96</accession>
<organism evidence="1">
    <name type="scientific">freshwater metagenome</name>
    <dbReference type="NCBI Taxonomy" id="449393"/>
    <lineage>
        <taxon>unclassified sequences</taxon>
        <taxon>metagenomes</taxon>
        <taxon>ecological metagenomes</taxon>
    </lineage>
</organism>
<dbReference type="AlphaFoldDB" id="A0A6J6KQ96"/>
<gene>
    <name evidence="1" type="ORF">UFOPK2195_00511</name>
</gene>
<name>A0A6J6KQ96_9ZZZZ</name>
<dbReference type="InterPro" id="IPR016102">
    <property type="entry name" value="Succinyl-CoA_synth-like"/>
</dbReference>
<reference evidence="1" key="1">
    <citation type="submission" date="2020-05" db="EMBL/GenBank/DDBJ databases">
        <authorList>
            <person name="Chiriac C."/>
            <person name="Salcher M."/>
            <person name="Ghai R."/>
            <person name="Kavagutti S V."/>
        </authorList>
    </citation>
    <scope>NUCLEOTIDE SEQUENCE</scope>
</reference>
<proteinExistence type="predicted"/>